<dbReference type="PANTHER" id="PTHR36933">
    <property type="entry name" value="SLL0788 PROTEIN"/>
    <property type="match status" value="1"/>
</dbReference>
<dbReference type="InterPro" id="IPR005183">
    <property type="entry name" value="DUF305_CopM-like"/>
</dbReference>
<evidence type="ECO:0000313" key="4">
    <source>
        <dbReference type="Proteomes" id="UP000009319"/>
    </source>
</evidence>
<dbReference type="Pfam" id="PF03713">
    <property type="entry name" value="DUF305"/>
    <property type="match status" value="1"/>
</dbReference>
<dbReference type="HOGENOM" id="CLU_074343_4_1_5"/>
<keyword evidence="4" id="KW-1185">Reference proteome</keyword>
<feature type="chain" id="PRO_5003835787" description="DUF305 domain-containing protein" evidence="1">
    <location>
        <begin position="24"/>
        <end position="152"/>
    </location>
</feature>
<gene>
    <name evidence="3" type="ORF">BN77_3906</name>
</gene>
<dbReference type="Gene3D" id="1.20.1260.10">
    <property type="match status" value="1"/>
</dbReference>
<evidence type="ECO:0000259" key="2">
    <source>
        <dbReference type="Pfam" id="PF03713"/>
    </source>
</evidence>
<name>K0PZC9_9HYPH</name>
<dbReference type="InterPro" id="IPR012347">
    <property type="entry name" value="Ferritin-like"/>
</dbReference>
<dbReference type="PANTHER" id="PTHR36933:SF1">
    <property type="entry name" value="SLL0788 PROTEIN"/>
    <property type="match status" value="1"/>
</dbReference>
<dbReference type="AlphaFoldDB" id="K0PZC9"/>
<dbReference type="Proteomes" id="UP000009319">
    <property type="component" value="Unassembled WGS sequence"/>
</dbReference>
<dbReference type="EMBL" id="CANI01000027">
    <property type="protein sequence ID" value="CCM76867.1"/>
    <property type="molecule type" value="Genomic_DNA"/>
</dbReference>
<dbReference type="STRING" id="1211777.BN77_3906"/>
<protein>
    <recommendedName>
        <fullName evidence="2">DUF305 domain-containing protein</fullName>
    </recommendedName>
</protein>
<feature type="domain" description="DUF305" evidence="2">
    <location>
        <begin position="33"/>
        <end position="147"/>
    </location>
</feature>
<dbReference type="eggNOG" id="COG3544">
    <property type="taxonomic scope" value="Bacteria"/>
</dbReference>
<reference evidence="3 4" key="1">
    <citation type="journal article" date="2013" name="Genome Announc.">
        <title>Draft Genome Sequence of Rhizobium mesoamericanum STM3625, a Nitrogen-Fixing Symbiont of Mimosa pudica Isolated in French Guiana (South America).</title>
        <authorList>
            <person name="Moulin L."/>
            <person name="Mornico D."/>
            <person name="Melkonian R."/>
            <person name="Klonowska A."/>
        </authorList>
    </citation>
    <scope>NUCLEOTIDE SEQUENCE [LARGE SCALE GENOMIC DNA]</scope>
    <source>
        <strain evidence="3 4">STM3625</strain>
    </source>
</reference>
<comment type="caution">
    <text evidence="3">The sequence shown here is derived from an EMBL/GenBank/DDBJ whole genome shotgun (WGS) entry which is preliminary data.</text>
</comment>
<evidence type="ECO:0000313" key="3">
    <source>
        <dbReference type="EMBL" id="CCM76867.1"/>
    </source>
</evidence>
<proteinExistence type="predicted"/>
<feature type="signal peptide" evidence="1">
    <location>
        <begin position="1"/>
        <end position="23"/>
    </location>
</feature>
<evidence type="ECO:0000256" key="1">
    <source>
        <dbReference type="SAM" id="SignalP"/>
    </source>
</evidence>
<keyword evidence="1" id="KW-0732">Signal</keyword>
<organism evidence="3 4">
    <name type="scientific">Rhizobium mesoamericanum STM3625</name>
    <dbReference type="NCBI Taxonomy" id="1211777"/>
    <lineage>
        <taxon>Bacteria</taxon>
        <taxon>Pseudomonadati</taxon>
        <taxon>Pseudomonadota</taxon>
        <taxon>Alphaproteobacteria</taxon>
        <taxon>Hyphomicrobiales</taxon>
        <taxon>Rhizobiaceae</taxon>
        <taxon>Rhizobium/Agrobacterium group</taxon>
        <taxon>Rhizobium</taxon>
    </lineage>
</organism>
<accession>K0PZC9</accession>
<dbReference type="RefSeq" id="WP_007534559.1">
    <property type="nucleotide sequence ID" value="NZ_HF536772.1"/>
</dbReference>
<sequence>MKAKLLFAACTVSLLSLAATATAQEMSYPEKCKAMDMAKTDTSSGGDMKMNMSSGGDMKIDTPMDQMGDYQKAVMGNMKSMHDDMMQGMMQKDPDVAFVCGMIAHHMGAINMSEAELKYGDDKAARAMAKKVIAAQKKEIAEMTKWLDKEAK</sequence>